<dbReference type="InterPro" id="IPR002941">
    <property type="entry name" value="DNA_methylase_N4/N6"/>
</dbReference>
<dbReference type="InterPro" id="IPR001091">
    <property type="entry name" value="RM_Methyltransferase"/>
</dbReference>
<reference evidence="10 11" key="1">
    <citation type="journal article" date="2019" name="Extremophiles">
        <title>Biogeography of thermophiles and predominance of Thermus scotoductus in domestic water heaters.</title>
        <authorList>
            <person name="Wilpiszeski R.L."/>
            <person name="Zhang Z."/>
            <person name="House C.H."/>
        </authorList>
    </citation>
    <scope>NUCLEOTIDE SEQUENCE [LARGE SCALE GENOMIC DNA]</scope>
    <source>
        <strain evidence="10 11">32_S32</strain>
    </source>
</reference>
<protein>
    <recommendedName>
        <fullName evidence="8">Methyltransferase</fullName>
        <ecNumber evidence="8">2.1.1.-</ecNumber>
    </recommendedName>
</protein>
<evidence type="ECO:0000256" key="6">
    <source>
        <dbReference type="ARBA" id="ARBA00023125"/>
    </source>
</evidence>
<dbReference type="GO" id="GO:0009307">
    <property type="term" value="P:DNA restriction-modification system"/>
    <property type="evidence" value="ECO:0007669"/>
    <property type="project" value="UniProtKB-KW"/>
</dbReference>
<keyword evidence="6" id="KW-0238">DNA-binding</keyword>
<organism evidence="10 11">
    <name type="scientific">Thermus scotoductus</name>
    <dbReference type="NCBI Taxonomy" id="37636"/>
    <lineage>
        <taxon>Bacteria</taxon>
        <taxon>Thermotogati</taxon>
        <taxon>Deinococcota</taxon>
        <taxon>Deinococci</taxon>
        <taxon>Thermales</taxon>
        <taxon>Thermaceae</taxon>
        <taxon>Thermus</taxon>
    </lineage>
</organism>
<keyword evidence="3 10" id="KW-0808">Transferase</keyword>
<dbReference type="PANTHER" id="PTHR13370:SF3">
    <property type="entry name" value="TRNA (GUANINE(10)-N2)-METHYLTRANSFERASE HOMOLOG"/>
    <property type="match status" value="1"/>
</dbReference>
<evidence type="ECO:0000256" key="2">
    <source>
        <dbReference type="ARBA" id="ARBA00022603"/>
    </source>
</evidence>
<proteinExistence type="inferred from homology"/>
<comment type="similarity">
    <text evidence="1">Belongs to the N(4)/N(6)-methyltransferase family. N(4) subfamily.</text>
</comment>
<evidence type="ECO:0000256" key="7">
    <source>
        <dbReference type="ARBA" id="ARBA00049120"/>
    </source>
</evidence>
<dbReference type="SUPFAM" id="SSF53335">
    <property type="entry name" value="S-adenosyl-L-methionine-dependent methyltransferases"/>
    <property type="match status" value="1"/>
</dbReference>
<dbReference type="EC" id="2.1.1.-" evidence="8"/>
<keyword evidence="5" id="KW-0680">Restriction system</keyword>
<dbReference type="PANTHER" id="PTHR13370">
    <property type="entry name" value="RNA METHYLASE-RELATED"/>
    <property type="match status" value="1"/>
</dbReference>
<dbReference type="RefSeq" id="WP_126178486.1">
    <property type="nucleotide sequence ID" value="NZ_PELN01000369.1"/>
</dbReference>
<dbReference type="InterPro" id="IPR029063">
    <property type="entry name" value="SAM-dependent_MTases_sf"/>
</dbReference>
<feature type="domain" description="DNA methylase N-4/N-6" evidence="9">
    <location>
        <begin position="69"/>
        <end position="302"/>
    </location>
</feature>
<evidence type="ECO:0000313" key="10">
    <source>
        <dbReference type="EMBL" id="RTH04623.1"/>
    </source>
</evidence>
<comment type="caution">
    <text evidence="10">The sequence shown here is derived from an EMBL/GenBank/DDBJ whole genome shotgun (WGS) entry which is preliminary data.</text>
</comment>
<dbReference type="PRINTS" id="PR00508">
    <property type="entry name" value="S21N4MTFRASE"/>
</dbReference>
<dbReference type="GO" id="GO:0005737">
    <property type="term" value="C:cytoplasm"/>
    <property type="evidence" value="ECO:0007669"/>
    <property type="project" value="TreeGrafter"/>
</dbReference>
<accession>A0A430RB37</accession>
<evidence type="ECO:0000259" key="9">
    <source>
        <dbReference type="Pfam" id="PF01555"/>
    </source>
</evidence>
<keyword evidence="4" id="KW-0949">S-adenosyl-L-methionine</keyword>
<dbReference type="Gene3D" id="3.40.50.150">
    <property type="entry name" value="Vaccinia Virus protein VP39"/>
    <property type="match status" value="1"/>
</dbReference>
<evidence type="ECO:0000313" key="11">
    <source>
        <dbReference type="Proteomes" id="UP000286910"/>
    </source>
</evidence>
<dbReference type="Pfam" id="PF01555">
    <property type="entry name" value="N6_N4_Mtase"/>
    <property type="match status" value="1"/>
</dbReference>
<dbReference type="PROSITE" id="PS00093">
    <property type="entry name" value="N4_MTASE"/>
    <property type="match status" value="1"/>
</dbReference>
<evidence type="ECO:0000256" key="4">
    <source>
        <dbReference type="ARBA" id="ARBA00022691"/>
    </source>
</evidence>
<dbReference type="GO" id="GO:0015667">
    <property type="term" value="F:site-specific DNA-methyltransferase (cytosine-N4-specific) activity"/>
    <property type="evidence" value="ECO:0007669"/>
    <property type="project" value="UniProtKB-EC"/>
</dbReference>
<dbReference type="GO" id="GO:0032259">
    <property type="term" value="P:methylation"/>
    <property type="evidence" value="ECO:0007669"/>
    <property type="project" value="UniProtKB-KW"/>
</dbReference>
<dbReference type="EMBL" id="PELR01000111">
    <property type="protein sequence ID" value="RTH04623.1"/>
    <property type="molecule type" value="Genomic_DNA"/>
</dbReference>
<dbReference type="GO" id="GO:0009007">
    <property type="term" value="F:site-specific DNA-methyltransferase (adenine-specific) activity"/>
    <property type="evidence" value="ECO:0007669"/>
    <property type="project" value="TreeGrafter"/>
</dbReference>
<evidence type="ECO:0000256" key="5">
    <source>
        <dbReference type="ARBA" id="ARBA00022747"/>
    </source>
</evidence>
<name>A0A430RB37_THESC</name>
<sequence length="319" mass="35747">MKRSPVRRVAPLGLVSVRAPGEEAHGPGPSPGYPPVGEAVGPFPTGEAAHFLRVGDARKVLAEFPEASVHLVLTSPPYWTLKRYEDVPGQMAHIEDYEAFLDELDRVWREAFRLLVPGGRLIIVVGDVAVARRRFGRHLVFPLHADIQVRCRKLGFDNLNPILWYKRTNASLEADRPGFFLGKPYEPGAIIKTEVEYILMQRKPGGYRRPSPEAREKSRLSKEDFHRFFRQIWEDIPGESTRLHPAPFPLELAERLVRMFSFVGDTVLDPFAGTGTTLVAAAKWGRRALGVELVPGYAALARERFAREVPGEVLEVVGD</sequence>
<dbReference type="GO" id="GO:0003677">
    <property type="term" value="F:DNA binding"/>
    <property type="evidence" value="ECO:0007669"/>
    <property type="project" value="UniProtKB-KW"/>
</dbReference>
<evidence type="ECO:0000256" key="8">
    <source>
        <dbReference type="RuleBase" id="RU362026"/>
    </source>
</evidence>
<comment type="catalytic activity">
    <reaction evidence="7">
        <text>a 2'-deoxycytidine in DNA + S-adenosyl-L-methionine = an N(4)-methyl-2'-deoxycytidine in DNA + S-adenosyl-L-homocysteine + H(+)</text>
        <dbReference type="Rhea" id="RHEA:16857"/>
        <dbReference type="Rhea" id="RHEA-COMP:11369"/>
        <dbReference type="Rhea" id="RHEA-COMP:13674"/>
        <dbReference type="ChEBI" id="CHEBI:15378"/>
        <dbReference type="ChEBI" id="CHEBI:57856"/>
        <dbReference type="ChEBI" id="CHEBI:59789"/>
        <dbReference type="ChEBI" id="CHEBI:85452"/>
        <dbReference type="ChEBI" id="CHEBI:137933"/>
        <dbReference type="EC" id="2.1.1.113"/>
    </reaction>
</comment>
<gene>
    <name evidence="10" type="ORF">CSW45_04835</name>
</gene>
<dbReference type="GO" id="GO:0008170">
    <property type="term" value="F:N-methyltransferase activity"/>
    <property type="evidence" value="ECO:0007669"/>
    <property type="project" value="InterPro"/>
</dbReference>
<dbReference type="InterPro" id="IPR017985">
    <property type="entry name" value="MeTrfase_CN4_CS"/>
</dbReference>
<keyword evidence="2 10" id="KW-0489">Methyltransferase</keyword>
<evidence type="ECO:0000256" key="3">
    <source>
        <dbReference type="ARBA" id="ARBA00022679"/>
    </source>
</evidence>
<dbReference type="AlphaFoldDB" id="A0A430RB37"/>
<evidence type="ECO:0000256" key="1">
    <source>
        <dbReference type="ARBA" id="ARBA00010203"/>
    </source>
</evidence>
<dbReference type="Proteomes" id="UP000286910">
    <property type="component" value="Unassembled WGS sequence"/>
</dbReference>